<dbReference type="FunFam" id="1.20.1740.10:FF:000017">
    <property type="entry name" value="Amino acid permease"/>
    <property type="match status" value="1"/>
</dbReference>
<dbReference type="InterPro" id="IPR050524">
    <property type="entry name" value="APC_YAT"/>
</dbReference>
<dbReference type="eggNOG" id="KOG1286">
    <property type="taxonomic scope" value="Eukaryota"/>
</dbReference>
<feature type="transmembrane region" description="Helical" evidence="9">
    <location>
        <begin position="473"/>
        <end position="498"/>
    </location>
</feature>
<feature type="compositionally biased region" description="Polar residues" evidence="8">
    <location>
        <begin position="1"/>
        <end position="14"/>
    </location>
</feature>
<accession>G0VAR5</accession>
<evidence type="ECO:0000256" key="4">
    <source>
        <dbReference type="ARBA" id="ARBA00022692"/>
    </source>
</evidence>
<feature type="region of interest" description="Disordered" evidence="8">
    <location>
        <begin position="1"/>
        <end position="26"/>
    </location>
</feature>
<evidence type="ECO:0000256" key="5">
    <source>
        <dbReference type="ARBA" id="ARBA00022970"/>
    </source>
</evidence>
<dbReference type="OrthoDB" id="3900342at2759"/>
<evidence type="ECO:0000256" key="9">
    <source>
        <dbReference type="SAM" id="Phobius"/>
    </source>
</evidence>
<evidence type="ECO:0000256" key="3">
    <source>
        <dbReference type="ARBA" id="ARBA00022448"/>
    </source>
</evidence>
<name>G0VAR5_NAUCA</name>
<keyword evidence="12" id="KW-1185">Reference proteome</keyword>
<feature type="transmembrane region" description="Helical" evidence="9">
    <location>
        <begin position="347"/>
        <end position="368"/>
    </location>
</feature>
<evidence type="ECO:0000256" key="1">
    <source>
        <dbReference type="ARBA" id="ARBA00004141"/>
    </source>
</evidence>
<dbReference type="HOGENOM" id="CLU_007946_12_0_1"/>
<reference key="2">
    <citation type="submission" date="2011-08" db="EMBL/GenBank/DDBJ databases">
        <title>Genome sequence of Naumovozyma castellii.</title>
        <authorList>
            <person name="Gordon J.L."/>
            <person name="Armisen D."/>
            <person name="Proux-Wera E."/>
            <person name="OhEigeartaigh S.S."/>
            <person name="Byrne K.P."/>
            <person name="Wolfe K.H."/>
        </authorList>
    </citation>
    <scope>NUCLEOTIDE SEQUENCE</scope>
    <source>
        <strain>Type strain:CBS 4309</strain>
    </source>
</reference>
<dbReference type="InParanoid" id="G0VAR5"/>
<keyword evidence="6 9" id="KW-1133">Transmembrane helix</keyword>
<feature type="transmembrane region" description="Helical" evidence="9">
    <location>
        <begin position="229"/>
        <end position="250"/>
    </location>
</feature>
<dbReference type="InterPro" id="IPR004841">
    <property type="entry name" value="AA-permease/SLC12A_dom"/>
</dbReference>
<dbReference type="EMBL" id="HE576753">
    <property type="protein sequence ID" value="CCC68942.1"/>
    <property type="molecule type" value="Genomic_DNA"/>
</dbReference>
<dbReference type="Pfam" id="PF00324">
    <property type="entry name" value="AA_permease"/>
    <property type="match status" value="1"/>
</dbReference>
<evidence type="ECO:0000313" key="12">
    <source>
        <dbReference type="Proteomes" id="UP000001640"/>
    </source>
</evidence>
<evidence type="ECO:0000256" key="8">
    <source>
        <dbReference type="SAM" id="MobiDB-lite"/>
    </source>
</evidence>
<dbReference type="KEGG" id="ncs:NCAS_0B08580"/>
<evidence type="ECO:0000256" key="2">
    <source>
        <dbReference type="ARBA" id="ARBA00006983"/>
    </source>
</evidence>
<dbReference type="GO" id="GO:0016020">
    <property type="term" value="C:membrane"/>
    <property type="evidence" value="ECO:0007669"/>
    <property type="project" value="UniProtKB-SubCell"/>
</dbReference>
<sequence length="627" mass="69209">MTSSLEVGNSQQKDLPQKDGSGKVTEISAIDNEVTYFENVKQGSSNSTYSLESDHHAASNTRFRRFIDSFKKAEGPQPGSLDHDVLAGDSDIEGKPRTEPEKDDDARELKKTIKPRHVVMISLGTGIGTGMLVGNGTSLANSGPAGLVIGYAIMGSCIYCIIQATGELAVLYTKLTGGFNAYPSMLIDPAFGFAVAWVYCIQWLCVCPLELVTASMTIKYWTTKVDPDVFVVIFYCLILCINVLGGAAGYAEAEFFFNSFKILMLTGFFILGIVVICGGAGNDGYIGTRLWHNPGSFRGDKPVDRFKGVVSTLVNAAFAFGMSEFLGVTASEQSNPRKAIPSAAKKMLYRIICIYLGSVTIVGFLVPYDSDQLLGSSGAATKASPYVLAISLHGVRVVPHFINAVILLSVLSVGNSAFYSSSRQLLSLSQLGYAPSFLNYVDRNGRPLKAYCVSALVGVIAFCATSPKEDQVFVWLLAISGLSQLFTWFSICLSHLRFRRAMRVQGRSMGEVGFKSQVGIYGSLYSCVMMVLILIAQFWTALVPVGEGKPDVQAFFENYLAMPIFIVLYFGFKIWKKDWRLFIRAEDIDLVSHREIFDEELLKQEDEEYRRKLRDGPMWRRVYDFWC</sequence>
<comment type="similarity">
    <text evidence="2">Belongs to the amino acid-polyamine-organocation (APC) superfamily. YAT (TC 2.A.3.10) family.</text>
</comment>
<reference evidence="11 12" key="1">
    <citation type="journal article" date="2011" name="Proc. Natl. Acad. Sci. U.S.A.">
        <title>Evolutionary erosion of yeast sex chromosomes by mating-type switching accidents.</title>
        <authorList>
            <person name="Gordon J.L."/>
            <person name="Armisen D."/>
            <person name="Proux-Wera E."/>
            <person name="Oheigeartaigh S.S."/>
            <person name="Byrne K.P."/>
            <person name="Wolfe K.H."/>
        </authorList>
    </citation>
    <scope>NUCLEOTIDE SEQUENCE [LARGE SCALE GENOMIC DNA]</scope>
    <source>
        <strain evidence="12">ATCC 76901 / BCRC 22586 / CBS 4309 / NBRC 1992 / NRRL Y-12630</strain>
    </source>
</reference>
<dbReference type="PANTHER" id="PTHR43341:SF17">
    <property type="entry name" value="GENERAL AMINO ACID PERMEASE AGP1-RELATED"/>
    <property type="match status" value="1"/>
</dbReference>
<feature type="transmembrane region" description="Helical" evidence="9">
    <location>
        <begin position="401"/>
        <end position="419"/>
    </location>
</feature>
<protein>
    <recommendedName>
        <fullName evidence="10">Amino acid permease/ SLC12A domain-containing protein</fullName>
    </recommendedName>
</protein>
<evidence type="ECO:0000256" key="7">
    <source>
        <dbReference type="ARBA" id="ARBA00023136"/>
    </source>
</evidence>
<keyword evidence="5" id="KW-0029">Amino-acid transport</keyword>
<dbReference type="PIRSF" id="PIRSF006060">
    <property type="entry name" value="AA_transporter"/>
    <property type="match status" value="1"/>
</dbReference>
<dbReference type="InterPro" id="IPR004762">
    <property type="entry name" value="Amino_acid_permease_fungi"/>
</dbReference>
<dbReference type="PANTHER" id="PTHR43341">
    <property type="entry name" value="AMINO ACID PERMEASE"/>
    <property type="match status" value="1"/>
</dbReference>
<feature type="transmembrane region" description="Helical" evidence="9">
    <location>
        <begin position="185"/>
        <end position="209"/>
    </location>
</feature>
<keyword evidence="7 9" id="KW-0472">Membrane</keyword>
<keyword evidence="3" id="KW-0813">Transport</keyword>
<dbReference type="GeneID" id="96902498"/>
<dbReference type="GO" id="GO:0015171">
    <property type="term" value="F:amino acid transmembrane transporter activity"/>
    <property type="evidence" value="ECO:0007669"/>
    <property type="project" value="UniProtKB-ARBA"/>
</dbReference>
<evidence type="ECO:0000256" key="6">
    <source>
        <dbReference type="ARBA" id="ARBA00022989"/>
    </source>
</evidence>
<feature type="transmembrane region" description="Helical" evidence="9">
    <location>
        <begin position="148"/>
        <end position="173"/>
    </location>
</feature>
<dbReference type="RefSeq" id="XP_003675312.1">
    <property type="nucleotide sequence ID" value="XM_003675264.1"/>
</dbReference>
<feature type="transmembrane region" description="Helical" evidence="9">
    <location>
        <begin position="306"/>
        <end position="326"/>
    </location>
</feature>
<dbReference type="OMA" id="ACIMMIL"/>
<evidence type="ECO:0000313" key="11">
    <source>
        <dbReference type="EMBL" id="CCC68942.1"/>
    </source>
</evidence>
<feature type="transmembrane region" description="Helical" evidence="9">
    <location>
        <begin position="262"/>
        <end position="286"/>
    </location>
</feature>
<dbReference type="AlphaFoldDB" id="G0VAR5"/>
<gene>
    <name evidence="11" type="primary">NCAS0B08580</name>
    <name evidence="11" type="ordered locus">NCAS_0B08580</name>
</gene>
<organism evidence="11 12">
    <name type="scientific">Naumovozyma castellii</name>
    <name type="common">Yeast</name>
    <name type="synonym">Saccharomyces castellii</name>
    <dbReference type="NCBI Taxonomy" id="27288"/>
    <lineage>
        <taxon>Eukaryota</taxon>
        <taxon>Fungi</taxon>
        <taxon>Dikarya</taxon>
        <taxon>Ascomycota</taxon>
        <taxon>Saccharomycotina</taxon>
        <taxon>Saccharomycetes</taxon>
        <taxon>Saccharomycetales</taxon>
        <taxon>Saccharomycetaceae</taxon>
        <taxon>Naumovozyma</taxon>
    </lineage>
</organism>
<proteinExistence type="inferred from homology"/>
<evidence type="ECO:0000259" key="10">
    <source>
        <dbReference type="Pfam" id="PF00324"/>
    </source>
</evidence>
<feature type="compositionally biased region" description="Basic and acidic residues" evidence="8">
    <location>
        <begin position="81"/>
        <end position="108"/>
    </location>
</feature>
<comment type="subcellular location">
    <subcellularLocation>
        <location evidence="1">Membrane</location>
        <topology evidence="1">Multi-pass membrane protein</topology>
    </subcellularLocation>
</comment>
<keyword evidence="4 9" id="KW-0812">Transmembrane</keyword>
<feature type="domain" description="Amino acid permease/ SLC12A" evidence="10">
    <location>
        <begin position="117"/>
        <end position="583"/>
    </location>
</feature>
<feature type="transmembrane region" description="Helical" evidence="9">
    <location>
        <begin position="518"/>
        <end position="539"/>
    </location>
</feature>
<dbReference type="Proteomes" id="UP000001640">
    <property type="component" value="Chromosome 2"/>
</dbReference>
<dbReference type="NCBIfam" id="TIGR00913">
    <property type="entry name" value="2A0310"/>
    <property type="match status" value="1"/>
</dbReference>
<dbReference type="Gene3D" id="1.20.1740.10">
    <property type="entry name" value="Amino acid/polyamine transporter I"/>
    <property type="match status" value="1"/>
</dbReference>
<feature type="transmembrane region" description="Helical" evidence="9">
    <location>
        <begin position="117"/>
        <end position="136"/>
    </location>
</feature>
<feature type="transmembrane region" description="Helical" evidence="9">
    <location>
        <begin position="559"/>
        <end position="575"/>
    </location>
</feature>
<dbReference type="STRING" id="1064592.G0VAR5"/>
<feature type="region of interest" description="Disordered" evidence="8">
    <location>
        <begin position="73"/>
        <end position="108"/>
    </location>
</feature>
<feature type="transmembrane region" description="Helical" evidence="9">
    <location>
        <begin position="448"/>
        <end position="467"/>
    </location>
</feature>